<gene>
    <name evidence="3" type="ORF">CO051_06825</name>
</gene>
<evidence type="ECO:0000256" key="2">
    <source>
        <dbReference type="SAM" id="Phobius"/>
    </source>
</evidence>
<accession>A0A2M8EWI7</accession>
<dbReference type="Gene3D" id="1.20.120.20">
    <property type="entry name" value="Apolipoprotein"/>
    <property type="match status" value="1"/>
</dbReference>
<protein>
    <submittedName>
        <fullName evidence="3">Uncharacterized protein</fullName>
    </submittedName>
</protein>
<dbReference type="Proteomes" id="UP000231383">
    <property type="component" value="Unassembled WGS sequence"/>
</dbReference>
<name>A0A2M8EWI7_9BACT</name>
<evidence type="ECO:0000313" key="3">
    <source>
        <dbReference type="EMBL" id="PJC30219.1"/>
    </source>
</evidence>
<feature type="coiled-coil region" evidence="1">
    <location>
        <begin position="66"/>
        <end position="97"/>
    </location>
</feature>
<keyword evidence="1" id="KW-0175">Coiled coil</keyword>
<keyword evidence="2" id="KW-1133">Transmembrane helix</keyword>
<proteinExistence type="predicted"/>
<keyword evidence="2" id="KW-0472">Membrane</keyword>
<sequence length="233" mass="26956">MNITSDQIFPILLWVPIASLFINFFLITFLIIIIQKGKLKPKEQQEIEKQMMETIKQAEERTTEIIEDATNKAKEIIQQAQGTKQLLDEKLDKMVNDTTDIAQNELDAKKAKIVNKFTESYSGLVQEFEGETQSLMAALQHDSRDIRKTFSESVQKSTVDVLKELKDTAQKQLIDIDADIKEYRDATFKKIDEHANTLIKQIVTDYFNTELTNKNQESILTKTFEKFKDQITK</sequence>
<evidence type="ECO:0000256" key="1">
    <source>
        <dbReference type="SAM" id="Coils"/>
    </source>
</evidence>
<dbReference type="EMBL" id="PFSC01000178">
    <property type="protein sequence ID" value="PJC30219.1"/>
    <property type="molecule type" value="Genomic_DNA"/>
</dbReference>
<reference evidence="4" key="1">
    <citation type="submission" date="2017-09" db="EMBL/GenBank/DDBJ databases">
        <title>Depth-based differentiation of microbial function through sediment-hosted aquifers and enrichment of novel symbionts in the deep terrestrial subsurface.</title>
        <authorList>
            <person name="Probst A.J."/>
            <person name="Ladd B."/>
            <person name="Jarett J.K."/>
            <person name="Geller-Mcgrath D.E."/>
            <person name="Sieber C.M.K."/>
            <person name="Emerson J.B."/>
            <person name="Anantharaman K."/>
            <person name="Thomas B.C."/>
            <person name="Malmstrom R."/>
            <person name="Stieglmeier M."/>
            <person name="Klingl A."/>
            <person name="Woyke T."/>
            <person name="Ryan C.M."/>
            <person name="Banfield J.F."/>
        </authorList>
    </citation>
    <scope>NUCLEOTIDE SEQUENCE [LARGE SCALE GENOMIC DNA]</scope>
</reference>
<organism evidence="3 4">
    <name type="scientific">Candidatus Roizmanbacteria bacterium CG_4_9_14_0_2_um_filter_39_13</name>
    <dbReference type="NCBI Taxonomy" id="1974839"/>
    <lineage>
        <taxon>Bacteria</taxon>
        <taxon>Candidatus Roizmaniibacteriota</taxon>
    </lineage>
</organism>
<feature type="transmembrane region" description="Helical" evidence="2">
    <location>
        <begin position="12"/>
        <end position="34"/>
    </location>
</feature>
<keyword evidence="2" id="KW-0812">Transmembrane</keyword>
<dbReference type="AlphaFoldDB" id="A0A2M8EWI7"/>
<comment type="caution">
    <text evidence="3">The sequence shown here is derived from an EMBL/GenBank/DDBJ whole genome shotgun (WGS) entry which is preliminary data.</text>
</comment>
<evidence type="ECO:0000313" key="4">
    <source>
        <dbReference type="Proteomes" id="UP000231383"/>
    </source>
</evidence>